<keyword evidence="14" id="KW-1185">Reference proteome</keyword>
<dbReference type="GO" id="GO:0005737">
    <property type="term" value="C:cytoplasm"/>
    <property type="evidence" value="ECO:0007669"/>
    <property type="project" value="UniProtKB-SubCell"/>
</dbReference>
<dbReference type="Pfam" id="PF03167">
    <property type="entry name" value="UDG"/>
    <property type="match status" value="1"/>
</dbReference>
<dbReference type="GO" id="GO:0097510">
    <property type="term" value="P:base-excision repair, AP site formation via deaminated base removal"/>
    <property type="evidence" value="ECO:0007669"/>
    <property type="project" value="TreeGrafter"/>
</dbReference>
<reference evidence="13" key="1">
    <citation type="submission" date="2020-08" db="EMBL/GenBank/DDBJ databases">
        <title>Genome public.</title>
        <authorList>
            <person name="Liu C."/>
            <person name="Sun Q."/>
        </authorList>
    </citation>
    <scope>NUCLEOTIDE SEQUENCE</scope>
    <source>
        <strain evidence="13">NSJ-24</strain>
    </source>
</reference>
<evidence type="ECO:0000256" key="10">
    <source>
        <dbReference type="PROSITE-ProRule" id="PRU10072"/>
    </source>
</evidence>
<dbReference type="HAMAP" id="MF_00148">
    <property type="entry name" value="UDG"/>
    <property type="match status" value="1"/>
</dbReference>
<protein>
    <recommendedName>
        <fullName evidence="5 9">Uracil-DNA glycosylase</fullName>
        <shortName evidence="9">UDG</shortName>
        <ecNumber evidence="4 9">3.2.2.27</ecNumber>
    </recommendedName>
</protein>
<dbReference type="Proteomes" id="UP000610862">
    <property type="component" value="Unassembled WGS sequence"/>
</dbReference>
<dbReference type="NCBIfam" id="NF003589">
    <property type="entry name" value="PRK05254.1-2"/>
    <property type="match status" value="1"/>
</dbReference>
<dbReference type="SMART" id="SM00986">
    <property type="entry name" value="UDG"/>
    <property type="match status" value="1"/>
</dbReference>
<dbReference type="EC" id="3.2.2.27" evidence="4 9"/>
<dbReference type="RefSeq" id="WP_177267940.1">
    <property type="nucleotide sequence ID" value="NZ_JACRTA010000002.1"/>
</dbReference>
<evidence type="ECO:0000256" key="1">
    <source>
        <dbReference type="ARBA" id="ARBA00001400"/>
    </source>
</evidence>
<keyword evidence="7 9" id="KW-0378">Hydrolase</keyword>
<dbReference type="SUPFAM" id="SSF52141">
    <property type="entry name" value="Uracil-DNA glycosylase-like"/>
    <property type="match status" value="1"/>
</dbReference>
<evidence type="ECO:0000256" key="2">
    <source>
        <dbReference type="ARBA" id="ARBA00002631"/>
    </source>
</evidence>
<keyword evidence="8 9" id="KW-0234">DNA repair</keyword>
<evidence type="ECO:0000256" key="9">
    <source>
        <dbReference type="HAMAP-Rule" id="MF_00148"/>
    </source>
</evidence>
<evidence type="ECO:0000313" key="14">
    <source>
        <dbReference type="Proteomes" id="UP000610862"/>
    </source>
</evidence>
<evidence type="ECO:0000256" key="8">
    <source>
        <dbReference type="ARBA" id="ARBA00023204"/>
    </source>
</evidence>
<accession>A0A926I9Y0</accession>
<feature type="domain" description="Uracil-DNA glycosylase-like" evidence="12">
    <location>
        <begin position="49"/>
        <end position="209"/>
    </location>
</feature>
<proteinExistence type="inferred from homology"/>
<evidence type="ECO:0000256" key="3">
    <source>
        <dbReference type="ARBA" id="ARBA00008184"/>
    </source>
</evidence>
<dbReference type="FunFam" id="3.40.470.10:FF:000001">
    <property type="entry name" value="Uracil-DNA glycosylase"/>
    <property type="match status" value="1"/>
</dbReference>
<organism evidence="13 14">
    <name type="scientific">Lentihominibacter hominis</name>
    <dbReference type="NCBI Taxonomy" id="2763645"/>
    <lineage>
        <taxon>Bacteria</taxon>
        <taxon>Bacillati</taxon>
        <taxon>Bacillota</taxon>
        <taxon>Clostridia</taxon>
        <taxon>Peptostreptococcales</taxon>
        <taxon>Anaerovoracaceae</taxon>
        <taxon>Lentihominibacter</taxon>
    </lineage>
</organism>
<dbReference type="AlphaFoldDB" id="A0A926I9Y0"/>
<dbReference type="NCBIfam" id="NF003588">
    <property type="entry name" value="PRK05254.1-1"/>
    <property type="match status" value="1"/>
</dbReference>
<evidence type="ECO:0000256" key="5">
    <source>
        <dbReference type="ARBA" id="ARBA00018429"/>
    </source>
</evidence>
<comment type="caution">
    <text evidence="13">The sequence shown here is derived from an EMBL/GenBank/DDBJ whole genome shotgun (WGS) entry which is preliminary data.</text>
</comment>
<dbReference type="NCBIfam" id="NF003592">
    <property type="entry name" value="PRK05254.1-5"/>
    <property type="match status" value="1"/>
</dbReference>
<dbReference type="NCBIfam" id="TIGR00628">
    <property type="entry name" value="ung"/>
    <property type="match status" value="1"/>
</dbReference>
<keyword evidence="13" id="KW-0326">Glycosidase</keyword>
<dbReference type="SMART" id="SM00987">
    <property type="entry name" value="UreE_C"/>
    <property type="match status" value="1"/>
</dbReference>
<dbReference type="PANTHER" id="PTHR11264">
    <property type="entry name" value="URACIL-DNA GLYCOSYLASE"/>
    <property type="match status" value="1"/>
</dbReference>
<evidence type="ECO:0000256" key="11">
    <source>
        <dbReference type="RuleBase" id="RU003780"/>
    </source>
</evidence>
<dbReference type="EMBL" id="JACRTA010000002">
    <property type="protein sequence ID" value="MBC8568638.1"/>
    <property type="molecule type" value="Genomic_DNA"/>
</dbReference>
<dbReference type="PANTHER" id="PTHR11264:SF0">
    <property type="entry name" value="URACIL-DNA GLYCOSYLASE"/>
    <property type="match status" value="1"/>
</dbReference>
<feature type="active site" description="Proton acceptor" evidence="9 10">
    <location>
        <position position="64"/>
    </location>
</feature>
<keyword evidence="6 9" id="KW-0227">DNA damage</keyword>
<dbReference type="InterPro" id="IPR002043">
    <property type="entry name" value="UDG_fam1"/>
</dbReference>
<evidence type="ECO:0000256" key="4">
    <source>
        <dbReference type="ARBA" id="ARBA00012030"/>
    </source>
</evidence>
<dbReference type="NCBIfam" id="NF003591">
    <property type="entry name" value="PRK05254.1-4"/>
    <property type="match status" value="1"/>
</dbReference>
<dbReference type="Gene3D" id="3.40.470.10">
    <property type="entry name" value="Uracil-DNA glycosylase-like domain"/>
    <property type="match status" value="1"/>
</dbReference>
<dbReference type="InterPro" id="IPR018085">
    <property type="entry name" value="Ura-DNA_Glyclase_AS"/>
</dbReference>
<evidence type="ECO:0000313" key="13">
    <source>
        <dbReference type="EMBL" id="MBC8568638.1"/>
    </source>
</evidence>
<dbReference type="InterPro" id="IPR005122">
    <property type="entry name" value="Uracil-DNA_glycosylase-like"/>
</dbReference>
<comment type="similarity">
    <text evidence="3 9 11">Belongs to the uracil-DNA glycosylase (UDG) superfamily. UNG family.</text>
</comment>
<gene>
    <name evidence="9" type="primary">ung</name>
    <name evidence="13" type="ORF">H8692_07705</name>
</gene>
<keyword evidence="9" id="KW-0963">Cytoplasm</keyword>
<evidence type="ECO:0000256" key="7">
    <source>
        <dbReference type="ARBA" id="ARBA00022801"/>
    </source>
</evidence>
<comment type="subcellular location">
    <subcellularLocation>
        <location evidence="9">Cytoplasm</location>
    </subcellularLocation>
</comment>
<dbReference type="InterPro" id="IPR036895">
    <property type="entry name" value="Uracil-DNA_glycosylase-like_sf"/>
</dbReference>
<evidence type="ECO:0000256" key="6">
    <source>
        <dbReference type="ARBA" id="ARBA00022763"/>
    </source>
</evidence>
<dbReference type="GO" id="GO:0004844">
    <property type="term" value="F:uracil DNA N-glycosylase activity"/>
    <property type="evidence" value="ECO:0007669"/>
    <property type="project" value="UniProtKB-UniRule"/>
</dbReference>
<dbReference type="PROSITE" id="PS00130">
    <property type="entry name" value="U_DNA_GLYCOSYLASE"/>
    <property type="match status" value="1"/>
</dbReference>
<name>A0A926I9Y0_9FIRM</name>
<dbReference type="CDD" id="cd10027">
    <property type="entry name" value="UDG-F1-like"/>
    <property type="match status" value="1"/>
</dbReference>
<evidence type="ECO:0000259" key="12">
    <source>
        <dbReference type="SMART" id="SM00986"/>
    </source>
</evidence>
<comment type="function">
    <text evidence="2 9 11">Excises uracil residues from the DNA which can arise as a result of misincorporation of dUMP residues by DNA polymerase or due to deamination of cytosine.</text>
</comment>
<sequence length="223" mass="25230">MVNIGNSWDKVLQGEFDKDYYLKLREFLKSEYGSRVIYPDMYDIFNALKFTPYEKVKAVILGQDPYHQPGQAHGLCFSVQKGVKTPPSLVNIFKELKSDLGIDPPSHGNLESWANNGVMLLNTVLTVRRSSPNSHAGKGWEIFTDRVIQLLNEREEPMVFILWGKNAKNKETLITNTRHCILKGAHPSPYSAGNGFFGGKYFSRANEFLMSAGSEPINWDIPE</sequence>
<comment type="catalytic activity">
    <reaction evidence="1 9 11">
        <text>Hydrolyzes single-stranded DNA or mismatched double-stranded DNA and polynucleotides, releasing free uracil.</text>
        <dbReference type="EC" id="3.2.2.27"/>
    </reaction>
</comment>